<evidence type="ECO:0000313" key="2">
    <source>
        <dbReference type="Proteomes" id="UP000095287"/>
    </source>
</evidence>
<dbReference type="Proteomes" id="UP000095287">
    <property type="component" value="Unplaced"/>
</dbReference>
<dbReference type="WBParaSite" id="L893_g24031.t1">
    <property type="protein sequence ID" value="L893_g24031.t1"/>
    <property type="gene ID" value="L893_g24031"/>
</dbReference>
<organism evidence="2 3">
    <name type="scientific">Steinernema glaseri</name>
    <dbReference type="NCBI Taxonomy" id="37863"/>
    <lineage>
        <taxon>Eukaryota</taxon>
        <taxon>Metazoa</taxon>
        <taxon>Ecdysozoa</taxon>
        <taxon>Nematoda</taxon>
        <taxon>Chromadorea</taxon>
        <taxon>Rhabditida</taxon>
        <taxon>Tylenchina</taxon>
        <taxon>Panagrolaimomorpha</taxon>
        <taxon>Strongyloidoidea</taxon>
        <taxon>Steinernematidae</taxon>
        <taxon>Steinernema</taxon>
    </lineage>
</organism>
<evidence type="ECO:0000256" key="1">
    <source>
        <dbReference type="SAM" id="SignalP"/>
    </source>
</evidence>
<sequence>MLLKLFILLSVQLLLAPGSLSAPTSELDFGVQRQNNT</sequence>
<dbReference type="AlphaFoldDB" id="A0A1I7Z963"/>
<accession>A0A1I7Z963</accession>
<feature type="chain" id="PRO_5009313131" evidence="1">
    <location>
        <begin position="22"/>
        <end position="37"/>
    </location>
</feature>
<reference evidence="3" key="1">
    <citation type="submission" date="2016-11" db="UniProtKB">
        <authorList>
            <consortium name="WormBaseParasite"/>
        </authorList>
    </citation>
    <scope>IDENTIFICATION</scope>
</reference>
<keyword evidence="1" id="KW-0732">Signal</keyword>
<evidence type="ECO:0000313" key="3">
    <source>
        <dbReference type="WBParaSite" id="L893_g24031.t1"/>
    </source>
</evidence>
<protein>
    <submittedName>
        <fullName evidence="3">Alpha-gliadin</fullName>
    </submittedName>
</protein>
<proteinExistence type="predicted"/>
<keyword evidence="2" id="KW-1185">Reference proteome</keyword>
<feature type="signal peptide" evidence="1">
    <location>
        <begin position="1"/>
        <end position="21"/>
    </location>
</feature>
<name>A0A1I7Z963_9BILA</name>